<proteinExistence type="predicted"/>
<dbReference type="Proteomes" id="UP000831963">
    <property type="component" value="Chromosome"/>
</dbReference>
<reference evidence="3 4" key="1">
    <citation type="submission" date="2021-06" db="EMBL/GenBank/DDBJ databases">
        <title>Genome-based taxonomic framework of Microbacterium strains isolated from marine environment, the description of four new species and reclassification of four preexisting species.</title>
        <authorList>
            <person name="Lee S.D."/>
            <person name="Kim S.-M."/>
            <person name="Byeon Y.-S."/>
            <person name="Yang H.L."/>
            <person name="Kim I.S."/>
        </authorList>
    </citation>
    <scope>NUCLEOTIDE SEQUENCE [LARGE SCALE GENOMIC DNA]</scope>
    <source>
        <strain evidence="3 4">SSW1-36</strain>
    </source>
</reference>
<keyword evidence="4" id="KW-1185">Reference proteome</keyword>
<feature type="region of interest" description="Disordered" evidence="1">
    <location>
        <begin position="69"/>
        <end position="186"/>
    </location>
</feature>
<keyword evidence="2" id="KW-0812">Transmembrane</keyword>
<organism evidence="3 4">
    <name type="scientific">Microbacterium galbinum</name>
    <dbReference type="NCBI Taxonomy" id="2851646"/>
    <lineage>
        <taxon>Bacteria</taxon>
        <taxon>Bacillati</taxon>
        <taxon>Actinomycetota</taxon>
        <taxon>Actinomycetes</taxon>
        <taxon>Micrococcales</taxon>
        <taxon>Microbacteriaceae</taxon>
        <taxon>Microbacterium</taxon>
    </lineage>
</organism>
<name>A0ABY4ILN6_9MICO</name>
<keyword evidence="2" id="KW-1133">Transmembrane helix</keyword>
<evidence type="ECO:0000256" key="1">
    <source>
        <dbReference type="SAM" id="MobiDB-lite"/>
    </source>
</evidence>
<feature type="compositionally biased region" description="Low complexity" evidence="1">
    <location>
        <begin position="149"/>
        <end position="184"/>
    </location>
</feature>
<dbReference type="PANTHER" id="PTHR24637:SF428">
    <property type="entry name" value="SCAVENGER RECEPTOR CLASS A MEMBER 3"/>
    <property type="match status" value="1"/>
</dbReference>
<feature type="compositionally biased region" description="Low complexity" evidence="1">
    <location>
        <begin position="102"/>
        <end position="116"/>
    </location>
</feature>
<gene>
    <name evidence="3" type="ORF">KV396_00190</name>
</gene>
<evidence type="ECO:0000313" key="4">
    <source>
        <dbReference type="Proteomes" id="UP000831963"/>
    </source>
</evidence>
<evidence type="ECO:0000313" key="3">
    <source>
        <dbReference type="EMBL" id="UPL13002.1"/>
    </source>
</evidence>
<dbReference type="PANTHER" id="PTHR24637">
    <property type="entry name" value="COLLAGEN"/>
    <property type="match status" value="1"/>
</dbReference>
<dbReference type="RefSeq" id="WP_247956443.1">
    <property type="nucleotide sequence ID" value="NZ_CP078077.1"/>
</dbReference>
<accession>A0ABY4ILN6</accession>
<dbReference type="EMBL" id="CP078077">
    <property type="protein sequence ID" value="UPL13002.1"/>
    <property type="molecule type" value="Genomic_DNA"/>
</dbReference>
<keyword evidence="2" id="KW-0472">Membrane</keyword>
<feature type="compositionally biased region" description="Gly residues" evidence="1">
    <location>
        <begin position="139"/>
        <end position="148"/>
    </location>
</feature>
<protein>
    <submittedName>
        <fullName evidence="3">Collagen-like protein</fullName>
    </submittedName>
</protein>
<evidence type="ECO:0000256" key="2">
    <source>
        <dbReference type="SAM" id="Phobius"/>
    </source>
</evidence>
<feature type="transmembrane region" description="Helical" evidence="2">
    <location>
        <begin position="20"/>
        <end position="41"/>
    </location>
</feature>
<sequence>MTDTESLIEASVRERRRQGFIFTIALLVVGVFLSVGWLSAWNGREAWHEQAMTWQDRYVELYDEYTATTGEEPDAPEPGVVAEQGPQGEPGSPGAPGPVGPAGPSGAPGPAGAPGKNGDKGDPGETGEPGASGQPGPSGQSGGQGSAGPAGPQGAKGDPGTPGTPGAIGPQGPAGAPGPTCPDGYTAETRWISVSDSELGIFYPQQATVCIPTPTGGTP</sequence>
<feature type="compositionally biased region" description="Low complexity" evidence="1">
    <location>
        <begin position="82"/>
        <end position="92"/>
    </location>
</feature>